<gene>
    <name evidence="1" type="ORF">SO802_014477</name>
</gene>
<protein>
    <submittedName>
        <fullName evidence="1">Uncharacterized protein</fullName>
    </submittedName>
</protein>
<keyword evidence="2" id="KW-1185">Reference proteome</keyword>
<evidence type="ECO:0000313" key="2">
    <source>
        <dbReference type="Proteomes" id="UP001459277"/>
    </source>
</evidence>
<organism evidence="1 2">
    <name type="scientific">Lithocarpus litseifolius</name>
    <dbReference type="NCBI Taxonomy" id="425828"/>
    <lineage>
        <taxon>Eukaryota</taxon>
        <taxon>Viridiplantae</taxon>
        <taxon>Streptophyta</taxon>
        <taxon>Embryophyta</taxon>
        <taxon>Tracheophyta</taxon>
        <taxon>Spermatophyta</taxon>
        <taxon>Magnoliopsida</taxon>
        <taxon>eudicotyledons</taxon>
        <taxon>Gunneridae</taxon>
        <taxon>Pentapetalae</taxon>
        <taxon>rosids</taxon>
        <taxon>fabids</taxon>
        <taxon>Fagales</taxon>
        <taxon>Fagaceae</taxon>
        <taxon>Lithocarpus</taxon>
    </lineage>
</organism>
<sequence length="154" mass="17764">MDDLKSLEKLILCGCSKLKWLKKFPSTVRYINARFCFSLKPSPALVKLSGSSQPRSQSCLYDESSSELAFTILYRYLQGLLFCKTDYEACTKRKEDVTITEFQIIVCGFEIPSWLTHQSVWNSISMELPFGVTVNGWDSLYVHQHQWDLALEFV</sequence>
<name>A0AAW2CW78_9ROSI</name>
<proteinExistence type="predicted"/>
<evidence type="ECO:0000313" key="1">
    <source>
        <dbReference type="EMBL" id="KAL0000696.1"/>
    </source>
</evidence>
<reference evidence="1 2" key="1">
    <citation type="submission" date="2024-01" db="EMBL/GenBank/DDBJ databases">
        <title>A telomere-to-telomere, gap-free genome of sweet tea (Lithocarpus litseifolius).</title>
        <authorList>
            <person name="Zhou J."/>
        </authorList>
    </citation>
    <scope>NUCLEOTIDE SEQUENCE [LARGE SCALE GENOMIC DNA]</scope>
    <source>
        <strain evidence="1">Zhou-2022a</strain>
        <tissue evidence="1">Leaf</tissue>
    </source>
</reference>
<dbReference type="AlphaFoldDB" id="A0AAW2CW78"/>
<dbReference type="Proteomes" id="UP001459277">
    <property type="component" value="Unassembled WGS sequence"/>
</dbReference>
<comment type="caution">
    <text evidence="1">The sequence shown here is derived from an EMBL/GenBank/DDBJ whole genome shotgun (WGS) entry which is preliminary data.</text>
</comment>
<dbReference type="EMBL" id="JAZDWU010000005">
    <property type="protein sequence ID" value="KAL0000696.1"/>
    <property type="molecule type" value="Genomic_DNA"/>
</dbReference>
<accession>A0AAW2CW78</accession>